<reference evidence="3" key="1">
    <citation type="journal article" date="2022" name="Int. J. Syst. Evol. Microbiol.">
        <title>Apilactobacillus apisilvae sp. nov., Nicolia spurrieriana gen. nov. sp. nov., Bombilactobacillus folatiphilus sp. nov. and Bombilactobacillus thymidiniphilus sp. nov., four new lactic acid bacterial isolates from stingless bees Tetragonula carbonaria and Austroplebeia australis.</title>
        <authorList>
            <person name="Oliphant S.A."/>
            <person name="Watson-Haigh N.S."/>
            <person name="Sumby K.M."/>
            <person name="Gardner J."/>
            <person name="Groom S."/>
            <person name="Jiranek V."/>
        </authorList>
    </citation>
    <scope>NUCLEOTIDE SEQUENCE</scope>
    <source>
        <strain evidence="3">SGEP1_A5</strain>
    </source>
</reference>
<dbReference type="RefSeq" id="WP_260115949.1">
    <property type="nucleotide sequence ID" value="NZ_CP093360.1"/>
</dbReference>
<dbReference type="PANTHER" id="PTHR31157:SF1">
    <property type="entry name" value="SCP DOMAIN-CONTAINING PROTEIN"/>
    <property type="match status" value="1"/>
</dbReference>
<name>A0A976RQP4_9LACO</name>
<dbReference type="SUPFAM" id="SSF55797">
    <property type="entry name" value="PR-1-like"/>
    <property type="match status" value="1"/>
</dbReference>
<sequence>MDKNKQYFKMGLGTLMVGTALITGGICATDSPTVYGATQSKVITTKTVVNLKKQLKQKQAKLAKATTKATKVKLRKQISTLKKRIQAASKVKTTTSKTTKAKKQQKPVAQSQASSQASSTVASASVQATSSAQASASVESSASSQATPQQPDYGFQFVNSDSISPQATFTPDNPDNLKVGDGAILLSDNNLAIYNSLPSSDQPDASTAISNPKVYNGTLMLIDDIETNQAGITYAKVTSVADPNNKTVVGWVIMSQLRVAISDAQDLMRAPQNTDASSIDDVKSGALAALNAIRAKNGLSTLSEDSLLTTIAKTRSQDIVTDFSHDDAQGNSIAEKYLTAAGIYGGAAEYDRYGENLSADLNTRDFSYYMIGYQSVYSMTYADASDSNWGHRENILNPNFTNIGIGVTYDSNKNCFYIAYEFTGVN</sequence>
<feature type="compositionally biased region" description="Low complexity" evidence="1">
    <location>
        <begin position="89"/>
        <end position="98"/>
    </location>
</feature>
<dbReference type="Pfam" id="PF00188">
    <property type="entry name" value="CAP"/>
    <property type="match status" value="1"/>
</dbReference>
<dbReference type="Proteomes" id="UP000831181">
    <property type="component" value="Plasmid p1unnamed"/>
</dbReference>
<evidence type="ECO:0000256" key="1">
    <source>
        <dbReference type="SAM" id="MobiDB-lite"/>
    </source>
</evidence>
<evidence type="ECO:0000313" key="3">
    <source>
        <dbReference type="EMBL" id="UQS86142.1"/>
    </source>
</evidence>
<accession>A0A976RQP4</accession>
<dbReference type="Gene3D" id="3.40.33.10">
    <property type="entry name" value="CAP"/>
    <property type="match status" value="1"/>
</dbReference>
<dbReference type="KEGG" id="lbe:MOO44_00420"/>
<proteinExistence type="predicted"/>
<dbReference type="PANTHER" id="PTHR31157">
    <property type="entry name" value="SCP DOMAIN-CONTAINING PROTEIN"/>
    <property type="match status" value="1"/>
</dbReference>
<keyword evidence="4" id="KW-1185">Reference proteome</keyword>
<geneLocation type="plasmid" evidence="3 4">
    <name>p1unnamed</name>
</geneLocation>
<dbReference type="AlphaFoldDB" id="A0A976RQP4"/>
<dbReference type="EMBL" id="CP093360">
    <property type="protein sequence ID" value="UQS86142.1"/>
    <property type="molecule type" value="Genomic_DNA"/>
</dbReference>
<protein>
    <submittedName>
        <fullName evidence="3">CAP domain-containing protein</fullName>
    </submittedName>
</protein>
<gene>
    <name evidence="3" type="ORF">MOO44_00420</name>
</gene>
<keyword evidence="3" id="KW-0614">Plasmid</keyword>
<feature type="compositionally biased region" description="Low complexity" evidence="1">
    <location>
        <begin position="106"/>
        <end position="117"/>
    </location>
</feature>
<evidence type="ECO:0000313" key="4">
    <source>
        <dbReference type="Proteomes" id="UP000831181"/>
    </source>
</evidence>
<dbReference type="InterPro" id="IPR035940">
    <property type="entry name" value="CAP_sf"/>
</dbReference>
<feature type="domain" description="SCP" evidence="2">
    <location>
        <begin position="287"/>
        <end position="415"/>
    </location>
</feature>
<organism evidence="3 4">
    <name type="scientific">Nicoliella spurrieriana</name>
    <dbReference type="NCBI Taxonomy" id="2925830"/>
    <lineage>
        <taxon>Bacteria</taxon>
        <taxon>Bacillati</taxon>
        <taxon>Bacillota</taxon>
        <taxon>Bacilli</taxon>
        <taxon>Lactobacillales</taxon>
        <taxon>Lactobacillaceae</taxon>
        <taxon>Nicoliella</taxon>
    </lineage>
</organism>
<dbReference type="InterPro" id="IPR014044">
    <property type="entry name" value="CAP_dom"/>
</dbReference>
<feature type="region of interest" description="Disordered" evidence="1">
    <location>
        <begin position="89"/>
        <end position="117"/>
    </location>
</feature>
<evidence type="ECO:0000259" key="2">
    <source>
        <dbReference type="Pfam" id="PF00188"/>
    </source>
</evidence>
<dbReference type="CDD" id="cd05379">
    <property type="entry name" value="CAP_bacterial"/>
    <property type="match status" value="1"/>
</dbReference>